<evidence type="ECO:0000256" key="3">
    <source>
        <dbReference type="ARBA" id="ARBA00024303"/>
    </source>
</evidence>
<dbReference type="PATRIC" id="fig|1208918.3.peg.161"/>
<evidence type="ECO:0000256" key="2">
    <source>
        <dbReference type="ARBA" id="ARBA00022679"/>
    </source>
</evidence>
<dbReference type="PIRSF" id="PIRSF015557">
    <property type="entry name" value="UCP015557"/>
    <property type="match status" value="1"/>
</dbReference>
<dbReference type="Proteomes" id="UP000011686">
    <property type="component" value="Chromosome"/>
</dbReference>
<evidence type="ECO:0000256" key="1">
    <source>
        <dbReference type="ARBA" id="ARBA00022676"/>
    </source>
</evidence>
<evidence type="ECO:0000313" key="9">
    <source>
        <dbReference type="Proteomes" id="UP000011686"/>
    </source>
</evidence>
<dbReference type="Pfam" id="PF10093">
    <property type="entry name" value="EarP"/>
    <property type="match status" value="1"/>
</dbReference>
<dbReference type="AlphaFoldDB" id="M1M5M8"/>
<protein>
    <recommendedName>
        <fullName evidence="5">Protein-arginine rhamnosyltransferase</fullName>
    </recommendedName>
    <alternativeName>
        <fullName evidence="6">EF-P arginine rhamnosyltransferase</fullName>
    </alternativeName>
</protein>
<evidence type="ECO:0000256" key="4">
    <source>
        <dbReference type="ARBA" id="ARBA00024346"/>
    </source>
</evidence>
<keyword evidence="9" id="KW-1185">Reference proteome</keyword>
<sequence>MKIDIFCKIIDNYGDIGFSWRLANDLANNYDCIVRLIVDNLTTFSSINSKINSNSNYQIIDNIQILNWNSDDVLKIKPAELIIETFNCNIPDEYIQKITENISCWLNIEYLTAEPWIENCHLLPSKISKNSNKFFFFPGFNNKTGGLILEPNLIKERNIFQKSLASQLFFLKTLGIDANLLEKRSSKFFCYMFCYNTTPIVDIIKGFEKLNKEIVVLANLGNPILKFAKYYNNKKVKIIEIPFIDQNDFDKLLWCMDINFVRGEDSFIRAIWSGRPMIWNIYQQEDNAHINKLDCWVDVYNPPSYVKKLIYSWNKNNSNLLIKSIQESFSGPNWIKWQKHAKNWSDNQSQQSSLSYRLLKFCTKYFKKDKIL</sequence>
<evidence type="ECO:0000256" key="7">
    <source>
        <dbReference type="ARBA" id="ARBA00048472"/>
    </source>
</evidence>
<accession>M1M5M8</accession>
<dbReference type="HOGENOM" id="CLU_060250_0_0_4"/>
<organism evidence="8 9">
    <name type="scientific">Candidatus Kinetoplastidibacterium crithidiae TCC036E</name>
    <dbReference type="NCBI Taxonomy" id="1208918"/>
    <lineage>
        <taxon>Bacteria</taxon>
        <taxon>Pseudomonadati</taxon>
        <taxon>Pseudomonadota</taxon>
        <taxon>Betaproteobacteria</taxon>
        <taxon>Candidatus Kinetoplastidibacterium</taxon>
    </lineage>
</organism>
<dbReference type="STRING" id="1208918.CDEE_0404"/>
<dbReference type="RefSeq" id="WP_015239008.1">
    <property type="nucleotide sequence ID" value="NC_020283.1"/>
</dbReference>
<evidence type="ECO:0000313" key="8">
    <source>
        <dbReference type="EMBL" id="AGF47465.1"/>
    </source>
</evidence>
<keyword evidence="2" id="KW-0808">Transferase</keyword>
<dbReference type="KEGG" id="kct:CDEE_0404"/>
<comment type="function">
    <text evidence="3">Protein-arginine rhamnosyltransferase that catalyzes the transfer of a single rhamnose to elongation factor P (EF-P) on 'Lys-32', a modification required for EF-P-dependent rescue of polyproline stalled ribosomes.</text>
</comment>
<reference evidence="8 9" key="1">
    <citation type="journal article" date="2013" name="Genome Biol. Evol.">
        <title>Genome evolution and phylogenomic analysis of candidatus kinetoplastibacterium, the betaproteobacterial endosymbionts of strigomonas and angomonas.</title>
        <authorList>
            <person name="Alves J.M."/>
            <person name="Serrano M.G."/>
            <person name="Maia da Silva F."/>
            <person name="Voegtly L.J."/>
            <person name="Matveyev A.V."/>
            <person name="Teixeira M.M."/>
            <person name="Camargo E.P."/>
            <person name="Buck G.A."/>
        </authorList>
    </citation>
    <scope>NUCLEOTIDE SEQUENCE [LARGE SCALE GENOMIC DNA]</scope>
    <source>
        <strain evidence="8 9">TCC036E</strain>
    </source>
</reference>
<comment type="similarity">
    <text evidence="4">Belongs to the glycosyltransferase 104 family.</text>
</comment>
<evidence type="ECO:0000256" key="6">
    <source>
        <dbReference type="ARBA" id="ARBA00030025"/>
    </source>
</evidence>
<name>M1M5M8_9PROT</name>
<gene>
    <name evidence="8" type="ORF">CDEE_0404</name>
</gene>
<dbReference type="eggNOG" id="COG4394">
    <property type="taxonomic scope" value="Bacteria"/>
</dbReference>
<evidence type="ECO:0000256" key="5">
    <source>
        <dbReference type="ARBA" id="ARBA00024416"/>
    </source>
</evidence>
<dbReference type="EMBL" id="CP003804">
    <property type="protein sequence ID" value="AGF47465.1"/>
    <property type="molecule type" value="Genomic_DNA"/>
</dbReference>
<keyword evidence="1" id="KW-0328">Glycosyltransferase</keyword>
<comment type="catalytic activity">
    <reaction evidence="7">
        <text>dTDP-beta-L-rhamnose + L-arginyl-[protein] = N(omega)-(alpha-L-rhamnosyl)-L-arginyl-[protein] + dTDP + H(+)</text>
        <dbReference type="Rhea" id="RHEA:66692"/>
        <dbReference type="Rhea" id="RHEA-COMP:10532"/>
        <dbReference type="Rhea" id="RHEA-COMP:17096"/>
        <dbReference type="ChEBI" id="CHEBI:15378"/>
        <dbReference type="ChEBI" id="CHEBI:29965"/>
        <dbReference type="ChEBI" id="CHEBI:57510"/>
        <dbReference type="ChEBI" id="CHEBI:58369"/>
        <dbReference type="ChEBI" id="CHEBI:167445"/>
    </reaction>
    <physiologicalReaction direction="left-to-right" evidence="7">
        <dbReference type="Rhea" id="RHEA:66693"/>
    </physiologicalReaction>
</comment>
<dbReference type="InterPro" id="IPR016633">
    <property type="entry name" value="EarP"/>
</dbReference>
<dbReference type="NCBIfam" id="TIGR03837">
    <property type="entry name" value="efp_Arg_rhamno"/>
    <property type="match status" value="1"/>
</dbReference>
<dbReference type="GO" id="GO:0106361">
    <property type="term" value="F:protein-arginine rhamnosyltransferase activity"/>
    <property type="evidence" value="ECO:0007669"/>
    <property type="project" value="InterPro"/>
</dbReference>
<proteinExistence type="inferred from homology"/>